<evidence type="ECO:0000313" key="1">
    <source>
        <dbReference type="EMBL" id="SVA48329.1"/>
    </source>
</evidence>
<dbReference type="Gene3D" id="3.90.1200.10">
    <property type="match status" value="1"/>
</dbReference>
<dbReference type="SUPFAM" id="SSF56112">
    <property type="entry name" value="Protein kinase-like (PK-like)"/>
    <property type="match status" value="1"/>
</dbReference>
<dbReference type="GO" id="GO:0005737">
    <property type="term" value="C:cytoplasm"/>
    <property type="evidence" value="ECO:0007669"/>
    <property type="project" value="TreeGrafter"/>
</dbReference>
<name>A0A381W704_9ZZZZ</name>
<dbReference type="CDD" id="cd05151">
    <property type="entry name" value="ChoK-like"/>
    <property type="match status" value="1"/>
</dbReference>
<gene>
    <name evidence="1" type="ORF">METZ01_LOCUS101183</name>
</gene>
<dbReference type="GO" id="GO:0006646">
    <property type="term" value="P:phosphatidylethanolamine biosynthetic process"/>
    <property type="evidence" value="ECO:0007669"/>
    <property type="project" value="TreeGrafter"/>
</dbReference>
<dbReference type="AlphaFoldDB" id="A0A381W704"/>
<protein>
    <recommendedName>
        <fullName evidence="2">Aminoglycoside phosphotransferase domain-containing protein</fullName>
    </recommendedName>
</protein>
<dbReference type="PANTHER" id="PTHR22603">
    <property type="entry name" value="CHOLINE/ETHANOALAMINE KINASE"/>
    <property type="match status" value="1"/>
</dbReference>
<dbReference type="PANTHER" id="PTHR22603:SF66">
    <property type="entry name" value="ETHANOLAMINE KINASE"/>
    <property type="match status" value="1"/>
</dbReference>
<dbReference type="Gene3D" id="3.30.200.20">
    <property type="entry name" value="Phosphorylase Kinase, domain 1"/>
    <property type="match status" value="1"/>
</dbReference>
<proteinExistence type="predicted"/>
<dbReference type="GO" id="GO:0004305">
    <property type="term" value="F:ethanolamine kinase activity"/>
    <property type="evidence" value="ECO:0007669"/>
    <property type="project" value="TreeGrafter"/>
</dbReference>
<accession>A0A381W704</accession>
<sequence>MSNDSYLASDDNNKYVVKIGGNREHYGVVNSHEVEASKAGYRAGISPKVIYTDDSILIFQYIDSNEITFEGIREKETLKRIVSLIKIIQKKVVNYLEGPNLSIGLFQTIKNKITILKERNTPYADKFNNFVKDCEIFERKYESHEIVFAHNDFYFKNILDDGKKLWLVDWEFSGFNPLLLDLANLSRSNELSEEEDDFILEEYFGGTVTKASKYKFQELKCASILKGLLWGMISEIFSEKVFDYKSYTDRMYARYIEQLDYFKKIYVKN</sequence>
<dbReference type="EMBL" id="UINC01010905">
    <property type="protein sequence ID" value="SVA48329.1"/>
    <property type="molecule type" value="Genomic_DNA"/>
</dbReference>
<reference evidence="1" key="1">
    <citation type="submission" date="2018-05" db="EMBL/GenBank/DDBJ databases">
        <authorList>
            <person name="Lanie J.A."/>
            <person name="Ng W.-L."/>
            <person name="Kazmierczak K.M."/>
            <person name="Andrzejewski T.M."/>
            <person name="Davidsen T.M."/>
            <person name="Wayne K.J."/>
            <person name="Tettelin H."/>
            <person name="Glass J.I."/>
            <person name="Rusch D."/>
            <person name="Podicherti R."/>
            <person name="Tsui H.-C.T."/>
            <person name="Winkler M.E."/>
        </authorList>
    </citation>
    <scope>NUCLEOTIDE SEQUENCE</scope>
</reference>
<dbReference type="Pfam" id="PF01633">
    <property type="entry name" value="Choline_kinase"/>
    <property type="match status" value="1"/>
</dbReference>
<organism evidence="1">
    <name type="scientific">marine metagenome</name>
    <dbReference type="NCBI Taxonomy" id="408172"/>
    <lineage>
        <taxon>unclassified sequences</taxon>
        <taxon>metagenomes</taxon>
        <taxon>ecological metagenomes</taxon>
    </lineage>
</organism>
<evidence type="ECO:0008006" key="2">
    <source>
        <dbReference type="Google" id="ProtNLM"/>
    </source>
</evidence>
<dbReference type="InterPro" id="IPR011009">
    <property type="entry name" value="Kinase-like_dom_sf"/>
</dbReference>